<feature type="region of interest" description="Disordered" evidence="1">
    <location>
        <begin position="68"/>
        <end position="92"/>
    </location>
</feature>
<accession>A0A699GPP7</accession>
<dbReference type="InterPro" id="IPR057670">
    <property type="entry name" value="SH3_retrovirus"/>
</dbReference>
<comment type="caution">
    <text evidence="5">The sequence shown here is derived from an EMBL/GenBank/DDBJ whole genome shotgun (WGS) entry which is preliminary data.</text>
</comment>
<evidence type="ECO:0000259" key="3">
    <source>
        <dbReference type="Pfam" id="PF13966"/>
    </source>
</evidence>
<protein>
    <submittedName>
        <fullName evidence="5">RNA-directed DNA polymerase, eukaryota</fullName>
    </submittedName>
</protein>
<feature type="compositionally biased region" description="Basic and acidic residues" evidence="1">
    <location>
        <begin position="78"/>
        <end position="92"/>
    </location>
</feature>
<evidence type="ECO:0000259" key="4">
    <source>
        <dbReference type="Pfam" id="PF25597"/>
    </source>
</evidence>
<feature type="domain" description="Retroviral polymerase SH3-like" evidence="4">
    <location>
        <begin position="2"/>
        <end position="64"/>
    </location>
</feature>
<name>A0A699GPP7_TANCI</name>
<reference evidence="5" key="1">
    <citation type="journal article" date="2019" name="Sci. Rep.">
        <title>Draft genome of Tanacetum cinerariifolium, the natural source of mosquito coil.</title>
        <authorList>
            <person name="Yamashiro T."/>
            <person name="Shiraishi A."/>
            <person name="Satake H."/>
            <person name="Nakayama K."/>
        </authorList>
    </citation>
    <scope>NUCLEOTIDE SEQUENCE</scope>
</reference>
<gene>
    <name evidence="5" type="ORF">Tci_133995</name>
</gene>
<dbReference type="Pfam" id="PF13966">
    <property type="entry name" value="zf-RVT"/>
    <property type="match status" value="1"/>
</dbReference>
<feature type="domain" description="Reverse transcriptase zinc-binding" evidence="3">
    <location>
        <begin position="299"/>
        <end position="349"/>
    </location>
</feature>
<dbReference type="Pfam" id="PF07727">
    <property type="entry name" value="RVT_2"/>
    <property type="match status" value="1"/>
</dbReference>
<keyword evidence="5" id="KW-0548">Nucleotidyltransferase</keyword>
<dbReference type="Pfam" id="PF25597">
    <property type="entry name" value="SH3_retrovirus"/>
    <property type="match status" value="1"/>
</dbReference>
<keyword evidence="5" id="KW-0695">RNA-directed DNA polymerase</keyword>
<sequence>MAVVRLLDPKKKTLGEKSIDCIFVGYDEHSKAYRFYVIEANDSVSINSIIESRDAIFDKNHFSSIPRPKDIIPNSVESQKDDHSDDVPIETPEPRKEAIDDEIGSIMKNNTWVLSDLPPRCKPLGCKRIFKIKMKVDGTIDKFKARLVIQGFRQKKMIDYFDTYATVARVTTIRLLLALAAIHNLVIHQTDLIKPKKFLSSKFLMKNMREADVILSIKIKRENKRIVITQSHYIEKILKKFNREDCSPVSTHMDLVEKLMLNLGKPVHQLEYSRVIGCLILYLSSILPIFEYFFEMRNLVAWRARRDCLPTRVNLMRRGVTLDSVNCPICNSDEEDIHHVLFRCEVATAVMRRVCRWWSLDWQPWSSFSDWNAWFSNVRFFSKVKRVLEGVFCVAWWSLWKLRNRTIFDASPPSRSEIFDDINLVEQCARKVASIRFLTRIGAGLGENIAPMERPDKIPIGDRGTFEAWFANGFEDEGWSPRPKLVPLSFLLVIDNMTSYTS</sequence>
<dbReference type="AlphaFoldDB" id="A0A699GPP7"/>
<dbReference type="EMBL" id="BKCJ010028956">
    <property type="protein sequence ID" value="GEV62018.1"/>
    <property type="molecule type" value="Genomic_DNA"/>
</dbReference>
<dbReference type="InterPro" id="IPR013103">
    <property type="entry name" value="RVT_2"/>
</dbReference>
<evidence type="ECO:0000259" key="2">
    <source>
        <dbReference type="Pfam" id="PF07727"/>
    </source>
</evidence>
<organism evidence="5">
    <name type="scientific">Tanacetum cinerariifolium</name>
    <name type="common">Dalmatian daisy</name>
    <name type="synonym">Chrysanthemum cinerariifolium</name>
    <dbReference type="NCBI Taxonomy" id="118510"/>
    <lineage>
        <taxon>Eukaryota</taxon>
        <taxon>Viridiplantae</taxon>
        <taxon>Streptophyta</taxon>
        <taxon>Embryophyta</taxon>
        <taxon>Tracheophyta</taxon>
        <taxon>Spermatophyta</taxon>
        <taxon>Magnoliopsida</taxon>
        <taxon>eudicotyledons</taxon>
        <taxon>Gunneridae</taxon>
        <taxon>Pentapetalae</taxon>
        <taxon>asterids</taxon>
        <taxon>campanulids</taxon>
        <taxon>Asterales</taxon>
        <taxon>Asteraceae</taxon>
        <taxon>Asteroideae</taxon>
        <taxon>Anthemideae</taxon>
        <taxon>Anthemidinae</taxon>
        <taxon>Tanacetum</taxon>
    </lineage>
</organism>
<feature type="domain" description="Reverse transcriptase Ty1/copia-type" evidence="2">
    <location>
        <begin position="109"/>
        <end position="192"/>
    </location>
</feature>
<dbReference type="GO" id="GO:0003964">
    <property type="term" value="F:RNA-directed DNA polymerase activity"/>
    <property type="evidence" value="ECO:0007669"/>
    <property type="project" value="UniProtKB-KW"/>
</dbReference>
<dbReference type="InterPro" id="IPR026960">
    <property type="entry name" value="RVT-Znf"/>
</dbReference>
<proteinExistence type="predicted"/>
<evidence type="ECO:0000256" key="1">
    <source>
        <dbReference type="SAM" id="MobiDB-lite"/>
    </source>
</evidence>
<keyword evidence="5" id="KW-0808">Transferase</keyword>
<evidence type="ECO:0000313" key="5">
    <source>
        <dbReference type="EMBL" id="GEV62018.1"/>
    </source>
</evidence>